<comment type="caution">
    <text evidence="2">The sequence shown here is derived from an EMBL/GenBank/DDBJ whole genome shotgun (WGS) entry which is preliminary data.</text>
</comment>
<evidence type="ECO:0000313" key="3">
    <source>
        <dbReference type="Proteomes" id="UP000642509"/>
    </source>
</evidence>
<dbReference type="Proteomes" id="UP000642509">
    <property type="component" value="Unassembled WGS sequence"/>
</dbReference>
<protein>
    <recommendedName>
        <fullName evidence="4">DNA-binding protein</fullName>
    </recommendedName>
</protein>
<dbReference type="RefSeq" id="WP_188807101.1">
    <property type="nucleotide sequence ID" value="NZ_BAAAOU010000014.1"/>
</dbReference>
<proteinExistence type="predicted"/>
<organism evidence="2 3">
    <name type="scientific">Citricoccus zhacaiensis</name>
    <dbReference type="NCBI Taxonomy" id="489142"/>
    <lineage>
        <taxon>Bacteria</taxon>
        <taxon>Bacillati</taxon>
        <taxon>Actinomycetota</taxon>
        <taxon>Actinomycetes</taxon>
        <taxon>Micrococcales</taxon>
        <taxon>Micrococcaceae</taxon>
        <taxon>Citricoccus</taxon>
    </lineage>
</organism>
<name>A0ABQ2MCG9_9MICC</name>
<feature type="compositionally biased region" description="Basic and acidic residues" evidence="1">
    <location>
        <begin position="10"/>
        <end position="20"/>
    </location>
</feature>
<evidence type="ECO:0008006" key="4">
    <source>
        <dbReference type="Google" id="ProtNLM"/>
    </source>
</evidence>
<feature type="compositionally biased region" description="Polar residues" evidence="1">
    <location>
        <begin position="110"/>
        <end position="126"/>
    </location>
</feature>
<keyword evidence="3" id="KW-1185">Reference proteome</keyword>
<gene>
    <name evidence="2" type="ORF">GCM10010977_31510</name>
</gene>
<accession>A0ABQ2MCG9</accession>
<evidence type="ECO:0000256" key="1">
    <source>
        <dbReference type="SAM" id="MobiDB-lite"/>
    </source>
</evidence>
<dbReference type="EMBL" id="BMLQ01000012">
    <property type="protein sequence ID" value="GGO49495.1"/>
    <property type="molecule type" value="Genomic_DNA"/>
</dbReference>
<reference evidence="3" key="1">
    <citation type="journal article" date="2019" name="Int. J. Syst. Evol. Microbiol.">
        <title>The Global Catalogue of Microorganisms (GCM) 10K type strain sequencing project: providing services to taxonomists for standard genome sequencing and annotation.</title>
        <authorList>
            <consortium name="The Broad Institute Genomics Platform"/>
            <consortium name="The Broad Institute Genome Sequencing Center for Infectious Disease"/>
            <person name="Wu L."/>
            <person name="Ma J."/>
        </authorList>
    </citation>
    <scope>NUCLEOTIDE SEQUENCE [LARGE SCALE GENOMIC DNA]</scope>
    <source>
        <strain evidence="3">CGMCC 1.7064</strain>
    </source>
</reference>
<feature type="region of interest" description="Disordered" evidence="1">
    <location>
        <begin position="1"/>
        <end position="20"/>
    </location>
</feature>
<feature type="region of interest" description="Disordered" evidence="1">
    <location>
        <begin position="110"/>
        <end position="135"/>
    </location>
</feature>
<sequence>MAPALPDESEEHHEAVSARRRLLDAGADGLPRFPWQRAGSPPDDLTLLRYALERANAALGRADHEELRAALQLVDSARADLDALEAGLLLVARAEGLTWPDIAQQLGVNSPQAAQQRFQRVSSRTESGGPPGRPS</sequence>
<evidence type="ECO:0000313" key="2">
    <source>
        <dbReference type="EMBL" id="GGO49495.1"/>
    </source>
</evidence>